<dbReference type="EMBL" id="JBHUMA010000006">
    <property type="protein sequence ID" value="MFD2599257.1"/>
    <property type="molecule type" value="Genomic_DNA"/>
</dbReference>
<organism evidence="2 3">
    <name type="scientific">Sphingobacterium corticis</name>
    <dbReference type="NCBI Taxonomy" id="1812823"/>
    <lineage>
        <taxon>Bacteria</taxon>
        <taxon>Pseudomonadati</taxon>
        <taxon>Bacteroidota</taxon>
        <taxon>Sphingobacteriia</taxon>
        <taxon>Sphingobacteriales</taxon>
        <taxon>Sphingobacteriaceae</taxon>
        <taxon>Sphingobacterium</taxon>
    </lineage>
</organism>
<evidence type="ECO:0008006" key="4">
    <source>
        <dbReference type="Google" id="ProtNLM"/>
    </source>
</evidence>
<dbReference type="Proteomes" id="UP001597393">
    <property type="component" value="Unassembled WGS sequence"/>
</dbReference>
<evidence type="ECO:0000256" key="1">
    <source>
        <dbReference type="SAM" id="Phobius"/>
    </source>
</evidence>
<comment type="caution">
    <text evidence="2">The sequence shown here is derived from an EMBL/GenBank/DDBJ whole genome shotgun (WGS) entry which is preliminary data.</text>
</comment>
<keyword evidence="1" id="KW-0812">Transmembrane</keyword>
<evidence type="ECO:0000313" key="3">
    <source>
        <dbReference type="Proteomes" id="UP001597393"/>
    </source>
</evidence>
<feature type="transmembrane region" description="Helical" evidence="1">
    <location>
        <begin position="238"/>
        <end position="257"/>
    </location>
</feature>
<accession>A0ABW5NN49</accession>
<evidence type="ECO:0000313" key="2">
    <source>
        <dbReference type="EMBL" id="MFD2599257.1"/>
    </source>
</evidence>
<keyword evidence="3" id="KW-1185">Reference proteome</keyword>
<feature type="transmembrane region" description="Helical" evidence="1">
    <location>
        <begin position="21"/>
        <end position="41"/>
    </location>
</feature>
<keyword evidence="1" id="KW-0472">Membrane</keyword>
<feature type="transmembrane region" description="Helical" evidence="1">
    <location>
        <begin position="212"/>
        <end position="232"/>
    </location>
</feature>
<feature type="transmembrane region" description="Helical" evidence="1">
    <location>
        <begin position="151"/>
        <end position="167"/>
    </location>
</feature>
<reference evidence="3" key="1">
    <citation type="journal article" date="2019" name="Int. J. Syst. Evol. Microbiol.">
        <title>The Global Catalogue of Microorganisms (GCM) 10K type strain sequencing project: providing services to taxonomists for standard genome sequencing and annotation.</title>
        <authorList>
            <consortium name="The Broad Institute Genomics Platform"/>
            <consortium name="The Broad Institute Genome Sequencing Center for Infectious Disease"/>
            <person name="Wu L."/>
            <person name="Ma J."/>
        </authorList>
    </citation>
    <scope>NUCLEOTIDE SEQUENCE [LARGE SCALE GENOMIC DNA]</scope>
    <source>
        <strain evidence="3">KCTC 42248</strain>
    </source>
</reference>
<feature type="transmembrane region" description="Helical" evidence="1">
    <location>
        <begin position="173"/>
        <end position="191"/>
    </location>
</feature>
<dbReference type="RefSeq" id="WP_380869383.1">
    <property type="nucleotide sequence ID" value="NZ_JBHUMA010000006.1"/>
</dbReference>
<name>A0ABW5NN49_9SPHI</name>
<sequence>MNYYFRLRITLLKRYAEDAGIPFPMAILVATILLALLFSVGQRSPKYYPFVLIGLQFILLKSLSSRTQLLALRQIFSASQYYRIRFLENYLVSLPIIALALVHPQWLLCLAVVIMPGIIVFSGAMAISGLVVPTPFSKKPFEFALLFRKAWWIWMLLHALCLISLLYGNENLAFVLLGATALIALQAYDVVEDEHLVWNYVLSPKRYLWMKFIRGVKDLLIWTLPMLILVLIRFPEGIWMILLLCFVVILLLGLTILMKYSRYPSRPGVVEILAFAFSVATIIPLPLLCIHLYKKSVRRLKQCL</sequence>
<keyword evidence="1" id="KW-1133">Transmembrane helix</keyword>
<feature type="transmembrane region" description="Helical" evidence="1">
    <location>
        <begin position="84"/>
        <end position="102"/>
    </location>
</feature>
<feature type="transmembrane region" description="Helical" evidence="1">
    <location>
        <begin position="108"/>
        <end position="131"/>
    </location>
</feature>
<protein>
    <recommendedName>
        <fullName evidence="4">ABC transporter permease</fullName>
    </recommendedName>
</protein>
<proteinExistence type="predicted"/>
<feature type="transmembrane region" description="Helical" evidence="1">
    <location>
        <begin position="269"/>
        <end position="293"/>
    </location>
</feature>
<gene>
    <name evidence="2" type="ORF">ACFSQ3_09855</name>
</gene>